<keyword evidence="4" id="KW-1185">Reference proteome</keyword>
<dbReference type="PANTHER" id="PTHR45947:SF3">
    <property type="entry name" value="SULFOQUINOVOSYL TRANSFERASE SQD2"/>
    <property type="match status" value="1"/>
</dbReference>
<proteinExistence type="predicted"/>
<dbReference type="Proteomes" id="UP000316093">
    <property type="component" value="Chromosome"/>
</dbReference>
<dbReference type="AlphaFoldDB" id="A0A4Y5Z1P1"/>
<dbReference type="Pfam" id="PF13439">
    <property type="entry name" value="Glyco_transf_4"/>
    <property type="match status" value="1"/>
</dbReference>
<organism evidence="3 4">
    <name type="scientific">Luteibacter pinisoli</name>
    <dbReference type="NCBI Taxonomy" id="2589080"/>
    <lineage>
        <taxon>Bacteria</taxon>
        <taxon>Pseudomonadati</taxon>
        <taxon>Pseudomonadota</taxon>
        <taxon>Gammaproteobacteria</taxon>
        <taxon>Lysobacterales</taxon>
        <taxon>Rhodanobacteraceae</taxon>
        <taxon>Luteibacter</taxon>
    </lineage>
</organism>
<evidence type="ECO:0000259" key="1">
    <source>
        <dbReference type="Pfam" id="PF00534"/>
    </source>
</evidence>
<sequence>MIAGTHGLSVRYRLSFWPCGRSSGSIRFITMSAARPTEAVERSTLLVTRNLPPLRGGMERLNLELARALQGDGLAVVGPRGCEAELPHGVPITALPLQPLAGFFARALVASLRGAFRHRPRMVLAGSGLCAPFAWLAARATGARCAVYLHGLDIIADSFIYRRAWLPFIRRCDVCLTNSANTSALAIRAGIEAQRIQIVHPGVDAACDVLHAEDAAAFRSAHALEGRVVLLSVGRLTERKGLLPFVNDVLPVLVRTHPQSMLVVIGNDAPDALRRSAHSVREAVEARVLALGLQGHVMFLGEVDDAELARAYGAADLAIFPVRAMQGDVEGFGMVAMEAAAHGLPTVAYAVGGVPDAVADGISGRLVDEGDAVAMADAIRDVIDAGRHVWNSRCRAFAMQFDWSIFAIRVRRALGIGAAT</sequence>
<dbReference type="Pfam" id="PF00534">
    <property type="entry name" value="Glycos_transf_1"/>
    <property type="match status" value="1"/>
</dbReference>
<evidence type="ECO:0000259" key="2">
    <source>
        <dbReference type="Pfam" id="PF13439"/>
    </source>
</evidence>
<accession>A0A4Y5Z1P1</accession>
<dbReference type="InterPro" id="IPR028098">
    <property type="entry name" value="Glyco_trans_4-like_N"/>
</dbReference>
<feature type="domain" description="Glycosyltransferase subfamily 4-like N-terminal" evidence="2">
    <location>
        <begin position="56"/>
        <end position="205"/>
    </location>
</feature>
<feature type="domain" description="Glycosyl transferase family 1" evidence="1">
    <location>
        <begin position="220"/>
        <end position="385"/>
    </location>
</feature>
<dbReference type="GO" id="GO:0016758">
    <property type="term" value="F:hexosyltransferase activity"/>
    <property type="evidence" value="ECO:0007669"/>
    <property type="project" value="TreeGrafter"/>
</dbReference>
<dbReference type="OrthoDB" id="4611853at2"/>
<dbReference type="CDD" id="cd03801">
    <property type="entry name" value="GT4_PimA-like"/>
    <property type="match status" value="1"/>
</dbReference>
<protein>
    <submittedName>
        <fullName evidence="3">Glycosyltransferase family 4 protein</fullName>
    </submittedName>
</protein>
<dbReference type="InterPro" id="IPR001296">
    <property type="entry name" value="Glyco_trans_1"/>
</dbReference>
<evidence type="ECO:0000313" key="4">
    <source>
        <dbReference type="Proteomes" id="UP000316093"/>
    </source>
</evidence>
<dbReference type="EMBL" id="CP041046">
    <property type="protein sequence ID" value="QDE38786.1"/>
    <property type="molecule type" value="Genomic_DNA"/>
</dbReference>
<evidence type="ECO:0000313" key="3">
    <source>
        <dbReference type="EMBL" id="QDE38786.1"/>
    </source>
</evidence>
<dbReference type="KEGG" id="lpy:FIV34_06010"/>
<reference evidence="3 4" key="1">
    <citation type="submission" date="2019-06" db="EMBL/GenBank/DDBJ databases">
        <title>A complete genome sequence for Luteibacter pinisoli MAH-14.</title>
        <authorList>
            <person name="Baltrus D.A."/>
        </authorList>
    </citation>
    <scope>NUCLEOTIDE SEQUENCE [LARGE SCALE GENOMIC DNA]</scope>
    <source>
        <strain evidence="3 4">MAH-14</strain>
    </source>
</reference>
<dbReference type="PANTHER" id="PTHR45947">
    <property type="entry name" value="SULFOQUINOVOSYL TRANSFERASE SQD2"/>
    <property type="match status" value="1"/>
</dbReference>
<dbReference type="SUPFAM" id="SSF53756">
    <property type="entry name" value="UDP-Glycosyltransferase/glycogen phosphorylase"/>
    <property type="match status" value="1"/>
</dbReference>
<name>A0A4Y5Z1P1_9GAMM</name>
<gene>
    <name evidence="3" type="ORF">FIV34_06010</name>
</gene>
<dbReference type="Gene3D" id="3.40.50.2000">
    <property type="entry name" value="Glycogen Phosphorylase B"/>
    <property type="match status" value="2"/>
</dbReference>
<keyword evidence="3" id="KW-0808">Transferase</keyword>
<dbReference type="InterPro" id="IPR050194">
    <property type="entry name" value="Glycosyltransferase_grp1"/>
</dbReference>